<dbReference type="AlphaFoldDB" id="A0A7Y0MZE5"/>
<proteinExistence type="predicted"/>
<dbReference type="Proteomes" id="UP000565155">
    <property type="component" value="Unassembled WGS sequence"/>
</dbReference>
<dbReference type="RefSeq" id="WP_169629047.1">
    <property type="nucleotide sequence ID" value="NZ_JABCMA010000035.1"/>
</dbReference>
<evidence type="ECO:0000313" key="2">
    <source>
        <dbReference type="Proteomes" id="UP000565155"/>
    </source>
</evidence>
<dbReference type="EMBL" id="JABCMA010000035">
    <property type="protein sequence ID" value="NMR76095.1"/>
    <property type="molecule type" value="Genomic_DNA"/>
</dbReference>
<evidence type="ECO:0000313" key="1">
    <source>
        <dbReference type="EMBL" id="NMR76095.1"/>
    </source>
</evidence>
<name>A0A7Y0MZE5_VIBAL</name>
<organism evidence="1 2">
    <name type="scientific">Vibrio alginolyticus</name>
    <dbReference type="NCBI Taxonomy" id="663"/>
    <lineage>
        <taxon>Bacteria</taxon>
        <taxon>Pseudomonadati</taxon>
        <taxon>Pseudomonadota</taxon>
        <taxon>Gammaproteobacteria</taxon>
        <taxon>Vibrionales</taxon>
        <taxon>Vibrionaceae</taxon>
        <taxon>Vibrio</taxon>
    </lineage>
</organism>
<protein>
    <submittedName>
        <fullName evidence="1">Uncharacterized protein</fullName>
    </submittedName>
</protein>
<gene>
    <name evidence="1" type="ORF">HKB35_21015</name>
</gene>
<comment type="caution">
    <text evidence="1">The sequence shown here is derived from an EMBL/GenBank/DDBJ whole genome shotgun (WGS) entry which is preliminary data.</text>
</comment>
<reference evidence="1 2" key="1">
    <citation type="submission" date="2020-04" db="EMBL/GenBank/DDBJ databases">
        <title>Whole-genome sequencing of Vibrio spp. from China reveals different genetic environments of blaCTX-M-14 among diverse lineages.</title>
        <authorList>
            <person name="Zheng Z."/>
            <person name="Ye L."/>
            <person name="Chen S."/>
        </authorList>
    </citation>
    <scope>NUCLEOTIDE SEQUENCE [LARGE SCALE GENOMIC DNA]</scope>
    <source>
        <strain evidence="1 2">Vb1636</strain>
    </source>
</reference>
<accession>A0A7Y0MZE5</accession>
<sequence length="96" mass="11347">MAKYQFFCKPNTNRTEFTYLLLGGDTFLQEKEQLLRLGFEVEDDAFYANSAEEAVEKFRSNYTYVIEEYNNSNPLTSITMLLVETYQEVMQKLKSR</sequence>